<organism evidence="2 3">
    <name type="scientific">Durusdinium trenchii</name>
    <dbReference type="NCBI Taxonomy" id="1381693"/>
    <lineage>
        <taxon>Eukaryota</taxon>
        <taxon>Sar</taxon>
        <taxon>Alveolata</taxon>
        <taxon>Dinophyceae</taxon>
        <taxon>Suessiales</taxon>
        <taxon>Symbiodiniaceae</taxon>
        <taxon>Durusdinium</taxon>
    </lineage>
</organism>
<name>A0ABP0R2S6_9DINO</name>
<evidence type="ECO:0000256" key="1">
    <source>
        <dbReference type="SAM" id="MobiDB-lite"/>
    </source>
</evidence>
<dbReference type="EMBL" id="CAXAMN010025295">
    <property type="protein sequence ID" value="CAK9094103.1"/>
    <property type="molecule type" value="Genomic_DNA"/>
</dbReference>
<comment type="caution">
    <text evidence="2">The sequence shown here is derived from an EMBL/GenBank/DDBJ whole genome shotgun (WGS) entry which is preliminary data.</text>
</comment>
<dbReference type="Proteomes" id="UP001642484">
    <property type="component" value="Unassembled WGS sequence"/>
</dbReference>
<keyword evidence="3" id="KW-1185">Reference proteome</keyword>
<feature type="region of interest" description="Disordered" evidence="1">
    <location>
        <begin position="117"/>
        <end position="149"/>
    </location>
</feature>
<evidence type="ECO:0000313" key="3">
    <source>
        <dbReference type="Proteomes" id="UP001642484"/>
    </source>
</evidence>
<reference evidence="2 3" key="1">
    <citation type="submission" date="2024-02" db="EMBL/GenBank/DDBJ databases">
        <authorList>
            <person name="Chen Y."/>
            <person name="Shah S."/>
            <person name="Dougan E. K."/>
            <person name="Thang M."/>
            <person name="Chan C."/>
        </authorList>
    </citation>
    <scope>NUCLEOTIDE SEQUENCE [LARGE SCALE GENOMIC DNA]</scope>
</reference>
<proteinExistence type="predicted"/>
<accession>A0ABP0R2S6</accession>
<protein>
    <submittedName>
        <fullName evidence="2">Uncharacterized protein</fullName>
    </submittedName>
</protein>
<evidence type="ECO:0000313" key="2">
    <source>
        <dbReference type="EMBL" id="CAK9094103.1"/>
    </source>
</evidence>
<gene>
    <name evidence="2" type="ORF">CCMP2556_LOCUS44901</name>
</gene>
<feature type="region of interest" description="Disordered" evidence="1">
    <location>
        <begin position="167"/>
        <end position="191"/>
    </location>
</feature>
<sequence>MHAGVQPGKQSRNVGSLTCFKQVIFPMEPVPMQSTVQADFIHHAHFQAPLPLSKDTSSILTKDQLEGKFQGLTSYSEDYTKKSARGCPRPLVASNPVYSRHFLQHAGCDKLATTYGDHFAPREGKGPKGQPDAPQGHPVGDQSDYLDSHSSSLTSFMRTRRFEGQTSYAREFNKPDISVPEEGKKTGDENQSNLTDAARACIFDSQSIYQESFLKHRKPVRQETLRPTGALHGGMAFSGISEYTSVYANWPHLKKWRLS</sequence>